<evidence type="ECO:0000256" key="2">
    <source>
        <dbReference type="ARBA" id="ARBA00022603"/>
    </source>
</evidence>
<dbReference type="Proteomes" id="UP001338125">
    <property type="component" value="Unassembled WGS sequence"/>
</dbReference>
<evidence type="ECO:0000259" key="6">
    <source>
        <dbReference type="SMART" id="SM00828"/>
    </source>
</evidence>
<evidence type="ECO:0000256" key="1">
    <source>
        <dbReference type="ARBA" id="ARBA00010815"/>
    </source>
</evidence>
<comment type="similarity">
    <text evidence="1">Belongs to the CFA/CMAS family.</text>
</comment>
<dbReference type="EMBL" id="JAVFKD010000012">
    <property type="protein sequence ID" value="KAK5992106.1"/>
    <property type="molecule type" value="Genomic_DNA"/>
</dbReference>
<evidence type="ECO:0000256" key="4">
    <source>
        <dbReference type="ARBA" id="ARBA00022691"/>
    </source>
</evidence>
<proteinExistence type="inferred from homology"/>
<dbReference type="Pfam" id="PF02353">
    <property type="entry name" value="CMAS"/>
    <property type="match status" value="1"/>
</dbReference>
<evidence type="ECO:0000256" key="3">
    <source>
        <dbReference type="ARBA" id="ARBA00022679"/>
    </source>
</evidence>
<dbReference type="InterPro" id="IPR003333">
    <property type="entry name" value="CMAS"/>
</dbReference>
<dbReference type="SUPFAM" id="SSF53335">
    <property type="entry name" value="S-adenosyl-L-methionine-dependent methyltransferases"/>
    <property type="match status" value="1"/>
</dbReference>
<dbReference type="GO" id="GO:0008168">
    <property type="term" value="F:methyltransferase activity"/>
    <property type="evidence" value="ECO:0007669"/>
    <property type="project" value="UniProtKB-KW"/>
</dbReference>
<keyword evidence="5" id="KW-0443">Lipid metabolism</keyword>
<dbReference type="PIRSF" id="PIRSF003085">
    <property type="entry name" value="CMAS"/>
    <property type="match status" value="1"/>
</dbReference>
<dbReference type="PANTHER" id="PTHR43667:SF2">
    <property type="entry name" value="FATTY ACID C-METHYL TRANSFERASE"/>
    <property type="match status" value="1"/>
</dbReference>
<evidence type="ECO:0000256" key="5">
    <source>
        <dbReference type="ARBA" id="ARBA00023098"/>
    </source>
</evidence>
<dbReference type="InterPro" id="IPR050723">
    <property type="entry name" value="CFA/CMAS"/>
</dbReference>
<accession>A0ABR0SK56</accession>
<evidence type="ECO:0000313" key="8">
    <source>
        <dbReference type="Proteomes" id="UP001338125"/>
    </source>
</evidence>
<dbReference type="CDD" id="cd02440">
    <property type="entry name" value="AdoMet_MTases"/>
    <property type="match status" value="1"/>
</dbReference>
<name>A0ABR0SK56_9HYPO</name>
<reference evidence="7 8" key="1">
    <citation type="submission" date="2024-01" db="EMBL/GenBank/DDBJ databases">
        <title>Complete genome of Cladobotryum mycophilum ATHUM6906.</title>
        <authorList>
            <person name="Christinaki A.C."/>
            <person name="Myridakis A.I."/>
            <person name="Kouvelis V.N."/>
        </authorList>
    </citation>
    <scope>NUCLEOTIDE SEQUENCE [LARGE SCALE GENOMIC DNA]</scope>
    <source>
        <strain evidence="7 8">ATHUM6906</strain>
    </source>
</reference>
<sequence>MAETWVQSSARTLVLQALARVKKGRLTVTTKYGDDKGDAVTFGDESNLKSGPGVAVVFKNPQAWVRICQAFDLGLSEAYMAQEIECDNLVGLFTLYITNRDFLGSSGGNILYQLVPRLSHLLFSPINDTARARNHASFHYDTSNKHFSGFLSKDMIYSNALWSGDADEDLQSAQLRKVQNIIDKARLSKTHHLLDIGCGWGSIAIEAARQTGCQVTGLTLSAEQKLMAEERIKEAGLEDKITILLCDYRKAPKPEGGYDRIVSVEMVEHVGDKFINTFFECISSLLKPVGGLMVVQGITNIQSFNTVRPGVDTFIDRYIFPGGYLPSVNQLLTSVHNGSGGKLEVETVQSIGPHYIKTLQCWRQNFERNWEEIRADFVSKHQDAVENDIEAYRRQWMYYFQYCESGFAARILDNFVITAIRTPWPEIPSNVPH</sequence>
<keyword evidence="8" id="KW-1185">Reference proteome</keyword>
<protein>
    <submittedName>
        <fullName evidence="7">Tuberculostearic acid methyltransferase UfaA1</fullName>
    </submittedName>
</protein>
<keyword evidence="3" id="KW-0808">Transferase</keyword>
<keyword evidence="4" id="KW-0949">S-adenosyl-L-methionine</keyword>
<dbReference type="InterPro" id="IPR020803">
    <property type="entry name" value="MeTfrase_dom"/>
</dbReference>
<evidence type="ECO:0000313" key="7">
    <source>
        <dbReference type="EMBL" id="KAK5992106.1"/>
    </source>
</evidence>
<comment type="caution">
    <text evidence="7">The sequence shown here is derived from an EMBL/GenBank/DDBJ whole genome shotgun (WGS) entry which is preliminary data.</text>
</comment>
<feature type="domain" description="Polyketide synthase-like methyltransferase" evidence="6">
    <location>
        <begin position="111"/>
        <end position="423"/>
    </location>
</feature>
<keyword evidence="2 7" id="KW-0489">Methyltransferase</keyword>
<organism evidence="7 8">
    <name type="scientific">Cladobotryum mycophilum</name>
    <dbReference type="NCBI Taxonomy" id="491253"/>
    <lineage>
        <taxon>Eukaryota</taxon>
        <taxon>Fungi</taxon>
        <taxon>Dikarya</taxon>
        <taxon>Ascomycota</taxon>
        <taxon>Pezizomycotina</taxon>
        <taxon>Sordariomycetes</taxon>
        <taxon>Hypocreomycetidae</taxon>
        <taxon>Hypocreales</taxon>
        <taxon>Hypocreaceae</taxon>
        <taxon>Cladobotryum</taxon>
    </lineage>
</organism>
<dbReference type="PANTHER" id="PTHR43667">
    <property type="entry name" value="CYCLOPROPANE-FATTY-ACYL-PHOSPHOLIPID SYNTHASE"/>
    <property type="match status" value="1"/>
</dbReference>
<dbReference type="InterPro" id="IPR029063">
    <property type="entry name" value="SAM-dependent_MTases_sf"/>
</dbReference>
<dbReference type="SMART" id="SM00828">
    <property type="entry name" value="PKS_MT"/>
    <property type="match status" value="1"/>
</dbReference>
<gene>
    <name evidence="7" type="ORF">PT974_05504</name>
</gene>
<dbReference type="Gene3D" id="3.40.50.150">
    <property type="entry name" value="Vaccinia Virus protein VP39"/>
    <property type="match status" value="1"/>
</dbReference>
<dbReference type="GO" id="GO:0032259">
    <property type="term" value="P:methylation"/>
    <property type="evidence" value="ECO:0007669"/>
    <property type="project" value="UniProtKB-KW"/>
</dbReference>